<gene>
    <name evidence="2" type="ORF">ALEPTO_LOCUS7769</name>
</gene>
<keyword evidence="3" id="KW-1185">Reference proteome</keyword>
<dbReference type="EMBL" id="CAJVPS010003649">
    <property type="protein sequence ID" value="CAG8592516.1"/>
    <property type="molecule type" value="Genomic_DNA"/>
</dbReference>
<evidence type="ECO:0000313" key="2">
    <source>
        <dbReference type="EMBL" id="CAG8592516.1"/>
    </source>
</evidence>
<dbReference type="Proteomes" id="UP000789508">
    <property type="component" value="Unassembled WGS sequence"/>
</dbReference>
<dbReference type="AlphaFoldDB" id="A0A9N9GAD6"/>
<comment type="caution">
    <text evidence="2">The sequence shown here is derived from an EMBL/GenBank/DDBJ whole genome shotgun (WGS) entry which is preliminary data.</text>
</comment>
<protein>
    <submittedName>
        <fullName evidence="2">11234_t:CDS:1</fullName>
    </submittedName>
</protein>
<sequence>MREVLEDLEQAEGKKKIERKAMEANNATNASEEGSNNTPSISNNGYVHSVVLVCLDASDVKLESATQIPLANLDPNNFVQSLRNLYELVAKTRFPKRWGDVDATKIFFRLEWSDPRLIPLIDESTFRQFWSAYSTMVTDLQLVVYTRRSTVKKPLVIGTDIDPLTSIPIAPLTPRKSPPRITNPGPGNLDMISESLASSPTFQQ</sequence>
<accession>A0A9N9GAD6</accession>
<dbReference type="OrthoDB" id="2408246at2759"/>
<evidence type="ECO:0000313" key="3">
    <source>
        <dbReference type="Proteomes" id="UP000789508"/>
    </source>
</evidence>
<proteinExistence type="predicted"/>
<feature type="region of interest" description="Disordered" evidence="1">
    <location>
        <begin position="168"/>
        <end position="204"/>
    </location>
</feature>
<evidence type="ECO:0000256" key="1">
    <source>
        <dbReference type="SAM" id="MobiDB-lite"/>
    </source>
</evidence>
<reference evidence="2" key="1">
    <citation type="submission" date="2021-06" db="EMBL/GenBank/DDBJ databases">
        <authorList>
            <person name="Kallberg Y."/>
            <person name="Tangrot J."/>
            <person name="Rosling A."/>
        </authorList>
    </citation>
    <scope>NUCLEOTIDE SEQUENCE</scope>
    <source>
        <strain evidence="2">FL130A</strain>
    </source>
</reference>
<organism evidence="2 3">
    <name type="scientific">Ambispora leptoticha</name>
    <dbReference type="NCBI Taxonomy" id="144679"/>
    <lineage>
        <taxon>Eukaryota</taxon>
        <taxon>Fungi</taxon>
        <taxon>Fungi incertae sedis</taxon>
        <taxon>Mucoromycota</taxon>
        <taxon>Glomeromycotina</taxon>
        <taxon>Glomeromycetes</taxon>
        <taxon>Archaeosporales</taxon>
        <taxon>Ambisporaceae</taxon>
        <taxon>Ambispora</taxon>
    </lineage>
</organism>
<feature type="compositionally biased region" description="Polar residues" evidence="1">
    <location>
        <begin position="195"/>
        <end position="204"/>
    </location>
</feature>
<feature type="non-terminal residue" evidence="2">
    <location>
        <position position="204"/>
    </location>
</feature>
<name>A0A9N9GAD6_9GLOM</name>